<dbReference type="Pfam" id="PF21924">
    <property type="entry name" value="XRCC4_CC"/>
    <property type="match status" value="1"/>
</dbReference>
<dbReference type="SUPFAM" id="SSF56349">
    <property type="entry name" value="DNA breaking-rejoining enzymes"/>
    <property type="match status" value="1"/>
</dbReference>
<reference evidence="10" key="1">
    <citation type="journal article" date="2023" name="Front. Mar. Sci.">
        <title>A new Merluccius polli reference genome to investigate the effects of global change in West African waters.</title>
        <authorList>
            <person name="Mateo J.L."/>
            <person name="Blanco-Fernandez C."/>
            <person name="Garcia-Vazquez E."/>
            <person name="Machado-Schiaffino G."/>
        </authorList>
    </citation>
    <scope>NUCLEOTIDE SEQUENCE</scope>
    <source>
        <strain evidence="10">C29</strain>
        <tissue evidence="10">Fin</tissue>
    </source>
</reference>
<evidence type="ECO:0000256" key="7">
    <source>
        <dbReference type="ARBA" id="ARBA00025728"/>
    </source>
</evidence>
<dbReference type="Proteomes" id="UP001174136">
    <property type="component" value="Unassembled WGS sequence"/>
</dbReference>
<dbReference type="InterPro" id="IPR053962">
    <property type="entry name" value="XRCC4_CC"/>
</dbReference>
<keyword evidence="2" id="KW-0227">DNA damage</keyword>
<dbReference type="InterPro" id="IPR014751">
    <property type="entry name" value="XRCC4-like_C"/>
</dbReference>
<feature type="region of interest" description="Disordered" evidence="8">
    <location>
        <begin position="504"/>
        <end position="565"/>
    </location>
</feature>
<comment type="subcellular location">
    <subcellularLocation>
        <location evidence="1">Nucleus</location>
    </subcellularLocation>
</comment>
<comment type="similarity">
    <text evidence="7">Belongs to the XRCC4-XLF family. XRCC4 subfamily.</text>
</comment>
<dbReference type="SUPFAM" id="SSF58022">
    <property type="entry name" value="XRCC4, C-terminal oligomerization domain"/>
    <property type="match status" value="1"/>
</dbReference>
<dbReference type="GO" id="GO:0006303">
    <property type="term" value="P:double-strand break repair via nonhomologous end joining"/>
    <property type="evidence" value="ECO:0007669"/>
    <property type="project" value="TreeGrafter"/>
</dbReference>
<dbReference type="PANTHER" id="PTHR28559">
    <property type="entry name" value="DNA REPAIR PROTEIN XRCC4"/>
    <property type="match status" value="1"/>
</dbReference>
<dbReference type="InterPro" id="IPR011010">
    <property type="entry name" value="DNA_brk_join_enz"/>
</dbReference>
<evidence type="ECO:0000256" key="5">
    <source>
        <dbReference type="ARBA" id="ARBA00023204"/>
    </source>
</evidence>
<gene>
    <name evidence="10" type="primary">Xrcc4_0</name>
    <name evidence="10" type="ORF">N1851_020393</name>
</gene>
<dbReference type="SUPFAM" id="SSF50809">
    <property type="entry name" value="XRCC4, N-terminal domain"/>
    <property type="match status" value="1"/>
</dbReference>
<dbReference type="InterPro" id="IPR010998">
    <property type="entry name" value="Integrase_recombinase_N"/>
</dbReference>
<dbReference type="GO" id="GO:0005958">
    <property type="term" value="C:DNA-dependent protein kinase-DNA ligase 4 complex"/>
    <property type="evidence" value="ECO:0007669"/>
    <property type="project" value="TreeGrafter"/>
</dbReference>
<evidence type="ECO:0000256" key="6">
    <source>
        <dbReference type="ARBA" id="ARBA00023242"/>
    </source>
</evidence>
<sequence>MIKTGVCRSAEMDVSVQEVDIPSEDGTQRKYFLRVDWGGRDLGSGFHILLTDGQLAWRGEVTEDVVCCEAEELEMQKEKYIQDLCQALTGTESSVTYNFTLTPQPAPTNTTSTTTTTLAYEKVQKDISYENRWKLFSNWCAARAVDPVHCTVATLLEFLQFLLESGRSHSTLRVYVAAISSLHDKVDGATRSFEAASPHSHEGSGMRPATVKLKWLSMKAAFLLAINSAKRVGELHALSVSDTCLRWNSDGSGVTLWPNVAFLPKVLPRNHLNQPIQLARFDPPSEEGGYELLCPVRALRAYISATADIWQSEQLFVCHGDPNRGRALTKQRLSHCVVDTMPTGASGRPPPSGVRCHSTRSVSASWAALRGVPLGTICAAASWASPSTFSRFYRVNIATPRPMGVVLRPSSVFRLGSVELGAVVEPVEAVRELLELGVQTASRLERRNRHLQEENYSLSVDQKHITVELQHYAEGKQVLEAELYSRFVLVLNDKKKRIRSLQQSLTQLQQNKSSEKQSKATPSQSQASHQEANSEDEYGGSTEEDEEEEGRVDQAAGPATVTSASLEADSECLLDDELNDITDVAPCRKRRIRNIASTSGPVAKRGLQQTSTRHK</sequence>
<dbReference type="GO" id="GO:0033152">
    <property type="term" value="P:immunoglobulin V(D)J recombination"/>
    <property type="evidence" value="ECO:0007669"/>
    <property type="project" value="TreeGrafter"/>
</dbReference>
<dbReference type="GO" id="GO:0032807">
    <property type="term" value="C:DNA ligase IV complex"/>
    <property type="evidence" value="ECO:0007669"/>
    <property type="project" value="TreeGrafter"/>
</dbReference>
<dbReference type="Pfam" id="PF21925">
    <property type="entry name" value="XRCC4_C"/>
    <property type="match status" value="1"/>
</dbReference>
<keyword evidence="6" id="KW-0539">Nucleus</keyword>
<keyword evidence="3" id="KW-0238">DNA-binding</keyword>
<dbReference type="PROSITE" id="PS51900">
    <property type="entry name" value="CB"/>
    <property type="match status" value="1"/>
</dbReference>
<dbReference type="GO" id="GO:0003677">
    <property type="term" value="F:DNA binding"/>
    <property type="evidence" value="ECO:0007669"/>
    <property type="project" value="UniProtKB-KW"/>
</dbReference>
<dbReference type="InterPro" id="IPR044068">
    <property type="entry name" value="CB"/>
</dbReference>
<evidence type="ECO:0000313" key="11">
    <source>
        <dbReference type="Proteomes" id="UP001174136"/>
    </source>
</evidence>
<accession>A0AA47NZU5</accession>
<dbReference type="Gene3D" id="1.20.5.370">
    <property type="match status" value="1"/>
</dbReference>
<dbReference type="AlphaFoldDB" id="A0AA47NZU5"/>
<evidence type="ECO:0000256" key="3">
    <source>
        <dbReference type="ARBA" id="ARBA00023125"/>
    </source>
</evidence>
<feature type="region of interest" description="Disordered" evidence="8">
    <location>
        <begin position="594"/>
        <end position="615"/>
    </location>
</feature>
<dbReference type="PANTHER" id="PTHR28559:SF1">
    <property type="entry name" value="DNA REPAIR PROTEIN XRCC4"/>
    <property type="match status" value="1"/>
</dbReference>
<feature type="compositionally biased region" description="Polar residues" evidence="8">
    <location>
        <begin position="519"/>
        <end position="531"/>
    </location>
</feature>
<evidence type="ECO:0000256" key="1">
    <source>
        <dbReference type="ARBA" id="ARBA00004123"/>
    </source>
</evidence>
<keyword evidence="4" id="KW-0233">DNA recombination</keyword>
<evidence type="ECO:0000313" key="10">
    <source>
        <dbReference type="EMBL" id="KAK0141922.1"/>
    </source>
</evidence>
<organism evidence="10 11">
    <name type="scientific">Merluccius polli</name>
    <name type="common">Benguela hake</name>
    <name type="synonym">Merluccius cadenati</name>
    <dbReference type="NCBI Taxonomy" id="89951"/>
    <lineage>
        <taxon>Eukaryota</taxon>
        <taxon>Metazoa</taxon>
        <taxon>Chordata</taxon>
        <taxon>Craniata</taxon>
        <taxon>Vertebrata</taxon>
        <taxon>Euteleostomi</taxon>
        <taxon>Actinopterygii</taxon>
        <taxon>Neopterygii</taxon>
        <taxon>Teleostei</taxon>
        <taxon>Neoteleostei</taxon>
        <taxon>Acanthomorphata</taxon>
        <taxon>Zeiogadaria</taxon>
        <taxon>Gadariae</taxon>
        <taxon>Gadiformes</taxon>
        <taxon>Gadoidei</taxon>
        <taxon>Merlucciidae</taxon>
        <taxon>Merluccius</taxon>
    </lineage>
</organism>
<protein>
    <submittedName>
        <fullName evidence="10">DNA repair protein XRCC4</fullName>
    </submittedName>
</protein>
<name>A0AA47NZU5_MERPO</name>
<dbReference type="InterPro" id="IPR038051">
    <property type="entry name" value="XRCC4-like_N_sf"/>
</dbReference>
<dbReference type="GO" id="GO:0015074">
    <property type="term" value="P:DNA integration"/>
    <property type="evidence" value="ECO:0007669"/>
    <property type="project" value="InterPro"/>
</dbReference>
<keyword evidence="11" id="KW-1185">Reference proteome</keyword>
<keyword evidence="5" id="KW-0234">DNA repair</keyword>
<feature type="compositionally biased region" description="Acidic residues" evidence="8">
    <location>
        <begin position="533"/>
        <end position="550"/>
    </location>
</feature>
<dbReference type="GO" id="GO:0010165">
    <property type="term" value="P:response to X-ray"/>
    <property type="evidence" value="ECO:0007669"/>
    <property type="project" value="TreeGrafter"/>
</dbReference>
<proteinExistence type="inferred from homology"/>
<evidence type="ECO:0000256" key="4">
    <source>
        <dbReference type="ARBA" id="ARBA00023172"/>
    </source>
</evidence>
<dbReference type="Pfam" id="PF06632">
    <property type="entry name" value="XRCC4"/>
    <property type="match status" value="1"/>
</dbReference>
<comment type="caution">
    <text evidence="10">The sequence shown here is derived from an EMBL/GenBank/DDBJ whole genome shotgun (WGS) entry which is preliminary data.</text>
</comment>
<dbReference type="SUPFAM" id="SSF47823">
    <property type="entry name" value="lambda integrase-like, N-terminal domain"/>
    <property type="match status" value="1"/>
</dbReference>
<dbReference type="InterPro" id="IPR013762">
    <property type="entry name" value="Integrase-like_cat_sf"/>
</dbReference>
<evidence type="ECO:0000259" key="9">
    <source>
        <dbReference type="PROSITE" id="PS51900"/>
    </source>
</evidence>
<dbReference type="InterPro" id="IPR010585">
    <property type="entry name" value="DNA_repair_prot_XRCC4"/>
</dbReference>
<dbReference type="InterPro" id="IPR009089">
    <property type="entry name" value="XRCC4_N_sf"/>
</dbReference>
<dbReference type="InterPro" id="IPR053961">
    <property type="entry name" value="XRCC4_N"/>
</dbReference>
<feature type="domain" description="Core-binding (CB)" evidence="9">
    <location>
        <begin position="111"/>
        <end position="187"/>
    </location>
</feature>
<dbReference type="Gene3D" id="1.10.150.130">
    <property type="match status" value="1"/>
</dbReference>
<dbReference type="Gene3D" id="1.10.443.10">
    <property type="entry name" value="Intergrase catalytic core"/>
    <property type="match status" value="1"/>
</dbReference>
<evidence type="ECO:0000256" key="8">
    <source>
        <dbReference type="SAM" id="MobiDB-lite"/>
    </source>
</evidence>
<evidence type="ECO:0000256" key="2">
    <source>
        <dbReference type="ARBA" id="ARBA00022763"/>
    </source>
</evidence>
<dbReference type="Gene3D" id="2.170.210.10">
    <property type="entry name" value="DNA double-strand break repair and VJ recombination XRCC4, N-terminal"/>
    <property type="match status" value="1"/>
</dbReference>
<dbReference type="InterPro" id="IPR053963">
    <property type="entry name" value="XRCC4_C"/>
</dbReference>
<dbReference type="EMBL" id="JAOPHQ010003722">
    <property type="protein sequence ID" value="KAK0141922.1"/>
    <property type="molecule type" value="Genomic_DNA"/>
</dbReference>